<dbReference type="GO" id="GO:0004553">
    <property type="term" value="F:hydrolase activity, hydrolyzing O-glycosyl compounds"/>
    <property type="evidence" value="ECO:0007669"/>
    <property type="project" value="InterPro"/>
</dbReference>
<dbReference type="PANTHER" id="PTHR43301:SF3">
    <property type="entry name" value="ARABINAN ENDO-1,5-ALPHA-L-ARABINOSIDASE A-RELATED"/>
    <property type="match status" value="1"/>
</dbReference>
<dbReference type="AlphaFoldDB" id="A0A919P8U8"/>
<dbReference type="GO" id="GO:0005975">
    <property type="term" value="P:carbohydrate metabolic process"/>
    <property type="evidence" value="ECO:0007669"/>
    <property type="project" value="InterPro"/>
</dbReference>
<proteinExistence type="inferred from homology"/>
<comment type="caution">
    <text evidence="9">The sequence shown here is derived from an EMBL/GenBank/DDBJ whole genome shotgun (WGS) entry which is preliminary data.</text>
</comment>
<feature type="signal peptide" evidence="8">
    <location>
        <begin position="1"/>
        <end position="36"/>
    </location>
</feature>
<dbReference type="RefSeq" id="WP_203667064.1">
    <property type="nucleotide sequence ID" value="NZ_BONO01000002.1"/>
</dbReference>
<dbReference type="SUPFAM" id="SSF49899">
    <property type="entry name" value="Concanavalin A-like lectins/glucanases"/>
    <property type="match status" value="1"/>
</dbReference>
<comment type="pathway">
    <text evidence="1">Glycan metabolism; L-arabinan degradation.</text>
</comment>
<keyword evidence="8" id="KW-0732">Signal</keyword>
<evidence type="ECO:0000313" key="10">
    <source>
        <dbReference type="Proteomes" id="UP000642125"/>
    </source>
</evidence>
<evidence type="ECO:0000256" key="8">
    <source>
        <dbReference type="SAM" id="SignalP"/>
    </source>
</evidence>
<evidence type="ECO:0000256" key="2">
    <source>
        <dbReference type="ARBA" id="ARBA00009865"/>
    </source>
</evidence>
<evidence type="ECO:0000256" key="7">
    <source>
        <dbReference type="SAM" id="MobiDB-lite"/>
    </source>
</evidence>
<dbReference type="Proteomes" id="UP000642125">
    <property type="component" value="Unassembled WGS sequence"/>
</dbReference>
<feature type="site" description="Important for catalytic activity, responsible for pKa modulation of the active site Glu and correct orientation of both the proton donor and substrate" evidence="6">
    <location>
        <position position="223"/>
    </location>
</feature>
<dbReference type="InterPro" id="IPR006710">
    <property type="entry name" value="Glyco_hydro_43"/>
</dbReference>
<comment type="similarity">
    <text evidence="2">Belongs to the glycosyl hydrolase 43 family.</text>
</comment>
<evidence type="ECO:0000256" key="4">
    <source>
        <dbReference type="ARBA" id="ARBA00023295"/>
    </source>
</evidence>
<feature type="chain" id="PRO_5039269065" description="Beta-xylosidase C-terminal Concanavalin A-like domain-containing protein" evidence="8">
    <location>
        <begin position="37"/>
        <end position="817"/>
    </location>
</feature>
<reference evidence="9" key="1">
    <citation type="submission" date="2021-01" db="EMBL/GenBank/DDBJ databases">
        <title>Whole genome shotgun sequence of Cellulomonas pakistanensis NBRC 110800.</title>
        <authorList>
            <person name="Komaki H."/>
            <person name="Tamura T."/>
        </authorList>
    </citation>
    <scope>NUCLEOTIDE SEQUENCE</scope>
    <source>
        <strain evidence="9">NBRC 110800</strain>
    </source>
</reference>
<gene>
    <name evidence="9" type="ORF">Cpa01nite_04070</name>
</gene>
<feature type="region of interest" description="Disordered" evidence="7">
    <location>
        <begin position="39"/>
        <end position="72"/>
    </location>
</feature>
<organism evidence="9 10">
    <name type="scientific">Cellulomonas pakistanensis</name>
    <dbReference type="NCBI Taxonomy" id="992287"/>
    <lineage>
        <taxon>Bacteria</taxon>
        <taxon>Bacillati</taxon>
        <taxon>Actinomycetota</taxon>
        <taxon>Actinomycetes</taxon>
        <taxon>Micrococcales</taxon>
        <taxon>Cellulomonadaceae</taxon>
        <taxon>Cellulomonas</taxon>
    </lineage>
</organism>
<dbReference type="Gene3D" id="2.60.120.200">
    <property type="match status" value="1"/>
</dbReference>
<dbReference type="Gene3D" id="2.60.120.560">
    <property type="entry name" value="Exo-inulinase, domain 1"/>
    <property type="match status" value="1"/>
</dbReference>
<keyword evidence="3" id="KW-0378">Hydrolase</keyword>
<evidence type="ECO:0000256" key="3">
    <source>
        <dbReference type="ARBA" id="ARBA00022801"/>
    </source>
</evidence>
<keyword evidence="10" id="KW-1185">Reference proteome</keyword>
<evidence type="ECO:0000256" key="5">
    <source>
        <dbReference type="PIRSR" id="PIRSR606710-1"/>
    </source>
</evidence>
<dbReference type="Gene3D" id="2.115.10.20">
    <property type="entry name" value="Glycosyl hydrolase domain, family 43"/>
    <property type="match status" value="1"/>
</dbReference>
<sequence>MEQRTPAACAPARRGAAALVPALAAALALVAAPAVAGQPTTATPAGAVTPEGGPRGGGGGGGGGGGAPGGDGTYANPVSAGFADTYADPAVIRGQDGWWYAYGTTDPLREGEGTRHLLPVSRSADLVTWEHVGDAFTEDTLPAWADTERGASLWAPDVRYVDGEYRLYYVVTETTTTPGGGDSAIGVATGPTPTGPWTDSGDPVVDPRPGGSDGPDDFLWTFDPSHVVGPDGTEHLFYGSYYGGIWVTELDETGTEAVGEPVQVTIDNKYEGAYVVQRGGYWFLFASSANCCAGPTTGYSVHVGRSESVTGPYVDREGVPLLQSRAGGTPVVAPNGNAWVGTGHNAVVTDLAGRDWLAYHAIDRADPYLDGTEGINERPMLVDRLDWIDGWPVVRAGAGPSEGEQPAPATAGRVTGFEDGIDRRWRGDAWRAADGDPQGGGYVTAVGEGALLTSSRLPGPVRVEADVRLNPGAAGGVVAGFALGRGRDQAASAQAAGPAGRGSARPGSGVSAMVDTTAGELVLRSGGARATAPLPAGVDWSTWHAVVLEVEGRAARAEVSQARLGDPLAEVTLDLPQRLRPGTAGAVARTAGVHVDDLSVLPLAQPVTDAEPLPRTGELVDEATFDAGLGEGWTAVREPEVTAEGGALVWPVEQADLTGTGNDAGLLLRDVPDGDWTAETVVQVDLGTDDVRNFQQAGLVAYAGDDLFARLSHVAIWNTRQTEFGYETPYAGRLSYGGTIVGPPADTTWLRLVHRTDDAGEHEVRALTSTDGTTWVAGGVWTFPPGTDLRVGLVAHGWDGVAPRATARFDHLRVWAD</sequence>
<dbReference type="InterPro" id="IPR023296">
    <property type="entry name" value="Glyco_hydro_beta-prop_sf"/>
</dbReference>
<name>A0A919P8U8_9CELL</name>
<evidence type="ECO:0000313" key="9">
    <source>
        <dbReference type="EMBL" id="GIG35026.1"/>
    </source>
</evidence>
<evidence type="ECO:0000256" key="1">
    <source>
        <dbReference type="ARBA" id="ARBA00004834"/>
    </source>
</evidence>
<keyword evidence="4" id="KW-0326">Glycosidase</keyword>
<dbReference type="SUPFAM" id="SSF75005">
    <property type="entry name" value="Arabinanase/levansucrase/invertase"/>
    <property type="match status" value="1"/>
</dbReference>
<dbReference type="InterPro" id="IPR013320">
    <property type="entry name" value="ConA-like_dom_sf"/>
</dbReference>
<evidence type="ECO:0008006" key="11">
    <source>
        <dbReference type="Google" id="ProtNLM"/>
    </source>
</evidence>
<feature type="compositionally biased region" description="Low complexity" evidence="7">
    <location>
        <begin position="39"/>
        <end position="52"/>
    </location>
</feature>
<dbReference type="EMBL" id="BONO01000002">
    <property type="protein sequence ID" value="GIG35026.1"/>
    <property type="molecule type" value="Genomic_DNA"/>
</dbReference>
<accession>A0A919P8U8</accession>
<feature type="active site" description="Proton donor" evidence="5">
    <location>
        <position position="271"/>
    </location>
</feature>
<dbReference type="Pfam" id="PF04616">
    <property type="entry name" value="Glyco_hydro_43"/>
    <property type="match status" value="1"/>
</dbReference>
<feature type="compositionally biased region" description="Gly residues" evidence="7">
    <location>
        <begin position="53"/>
        <end position="72"/>
    </location>
</feature>
<protein>
    <recommendedName>
        <fullName evidence="11">Beta-xylosidase C-terminal Concanavalin A-like domain-containing protein</fullName>
    </recommendedName>
</protein>
<dbReference type="CDD" id="cd18616">
    <property type="entry name" value="GH43_ABN-like"/>
    <property type="match status" value="1"/>
</dbReference>
<dbReference type="InterPro" id="IPR050727">
    <property type="entry name" value="GH43_arabinanases"/>
</dbReference>
<feature type="active site" description="Proton acceptor" evidence="5">
    <location>
        <position position="88"/>
    </location>
</feature>
<dbReference type="PANTHER" id="PTHR43301">
    <property type="entry name" value="ARABINAN ENDO-1,5-ALPHA-L-ARABINOSIDASE"/>
    <property type="match status" value="1"/>
</dbReference>
<evidence type="ECO:0000256" key="6">
    <source>
        <dbReference type="PIRSR" id="PIRSR606710-2"/>
    </source>
</evidence>